<proteinExistence type="predicted"/>
<keyword evidence="2" id="KW-1185">Reference proteome</keyword>
<dbReference type="AlphaFoldDB" id="A0A926E2V1"/>
<accession>A0A926E2V1</accession>
<name>A0A926E2V1_9FIRM</name>
<evidence type="ECO:0008006" key="3">
    <source>
        <dbReference type="Google" id="ProtNLM"/>
    </source>
</evidence>
<organism evidence="1 2">
    <name type="scientific">Fumia xinanensis</name>
    <dbReference type="NCBI Taxonomy" id="2763659"/>
    <lineage>
        <taxon>Bacteria</taxon>
        <taxon>Bacillati</taxon>
        <taxon>Bacillota</taxon>
        <taxon>Clostridia</taxon>
        <taxon>Eubacteriales</taxon>
        <taxon>Oscillospiraceae</taxon>
        <taxon>Fumia</taxon>
    </lineage>
</organism>
<gene>
    <name evidence="1" type="ORF">H8710_01385</name>
</gene>
<dbReference type="CDD" id="cd19958">
    <property type="entry name" value="pyocin_knob"/>
    <property type="match status" value="1"/>
</dbReference>
<evidence type="ECO:0000313" key="2">
    <source>
        <dbReference type="Proteomes" id="UP000610760"/>
    </source>
</evidence>
<dbReference type="EMBL" id="JACRSV010000001">
    <property type="protein sequence ID" value="MBC8558713.1"/>
    <property type="molecule type" value="Genomic_DNA"/>
</dbReference>
<comment type="caution">
    <text evidence="1">The sequence shown here is derived from an EMBL/GenBank/DDBJ whole genome shotgun (WGS) entry which is preliminary data.</text>
</comment>
<evidence type="ECO:0000313" key="1">
    <source>
        <dbReference type="EMBL" id="MBC8558713.1"/>
    </source>
</evidence>
<reference evidence="1" key="1">
    <citation type="submission" date="2020-08" db="EMBL/GenBank/DDBJ databases">
        <title>Genome public.</title>
        <authorList>
            <person name="Liu C."/>
            <person name="Sun Q."/>
        </authorList>
    </citation>
    <scope>NUCLEOTIDE SEQUENCE</scope>
    <source>
        <strain evidence="1">NSJ-33</strain>
    </source>
</reference>
<dbReference type="Proteomes" id="UP000610760">
    <property type="component" value="Unassembled WGS sequence"/>
</dbReference>
<protein>
    <recommendedName>
        <fullName evidence="3">Tail fiber protein</fullName>
    </recommendedName>
</protein>
<sequence length="509" mass="53550">MKYLDQNGLLYLWQKLKTLLGGKVDKVEGKGLSTNDYTTAEKNKLSGIASGANNYTHPTTSGNKHIPAGGVSGQILRWSADGTAVWGADNNTTYTDATTEKSGLLSASDKTKLNGIEEGANKTTVDSALSATSTNPVQNKAINTALGNKVDKVSGKGLSANDYTTAEKNKLAGIAVGANNYVHPASHPANMIVLETIGGQMTLDQFTNRGVWADDWNDAVTQGFYCGYADAPNAPTFSNGSSNMYLFGIVLKNPHGPTKQYITTPDGEEIKYRCADFSNSVLTWGEWKPLISDATSAKSGLLSPADKTKLDGIAEGANKITVDSALSSTSTNPVQNKAVKAALDAKEASFTKNSAFNKNFGTAAGTVCQGNDSRLSDARPANGGNSSTVNGHNVLSDVPANAVFTDTTYSVATASKDGLMSKADFSKLSGFSAASNYALKSDITGVYKYKGSKSTEADLPTTGNTLGDVWNVETDGQNYAWDGQKWDGLGAVFEIISITNAEIDTIFAS</sequence>
<dbReference type="RefSeq" id="WP_249293598.1">
    <property type="nucleotide sequence ID" value="NZ_JACRSV010000001.1"/>
</dbReference>